<protein>
    <recommendedName>
        <fullName evidence="2">Metalloendopeptidase</fullName>
        <ecNumber evidence="2">3.4.24.-</ecNumber>
    </recommendedName>
</protein>
<feature type="active site" evidence="1">
    <location>
        <position position="187"/>
    </location>
</feature>
<dbReference type="Pfam" id="PF01400">
    <property type="entry name" value="Astacin"/>
    <property type="match status" value="1"/>
</dbReference>
<accession>A0A6P7M376</accession>
<keyword evidence="4" id="KW-1185">Reference proteome</keyword>
<evidence type="ECO:0000313" key="5">
    <source>
        <dbReference type="RefSeq" id="XP_029000559.2"/>
    </source>
</evidence>
<dbReference type="InterPro" id="IPR001506">
    <property type="entry name" value="Peptidase_M12A"/>
</dbReference>
<dbReference type="OrthoDB" id="291007at2759"/>
<dbReference type="RefSeq" id="XP_029000559.2">
    <property type="nucleotide sequence ID" value="XM_029144726.3"/>
</dbReference>
<dbReference type="InterPro" id="IPR006026">
    <property type="entry name" value="Peptidase_Metallo"/>
</dbReference>
<dbReference type="PROSITE" id="PS51864">
    <property type="entry name" value="ASTACIN"/>
    <property type="match status" value="1"/>
</dbReference>
<reference evidence="5" key="1">
    <citation type="submission" date="2025-08" db="UniProtKB">
        <authorList>
            <consortium name="RefSeq"/>
        </authorList>
    </citation>
    <scope>IDENTIFICATION</scope>
</reference>
<gene>
    <name evidence="5" type="primary">LOC114852382</name>
</gene>
<dbReference type="KEGG" id="bspl:114852382"/>
<feature type="binding site" evidence="1">
    <location>
        <position position="190"/>
    </location>
    <ligand>
        <name>Zn(2+)</name>
        <dbReference type="ChEBI" id="CHEBI:29105"/>
        <note>catalytic</note>
    </ligand>
</feature>
<keyword evidence="1 2" id="KW-0479">Metal-binding</keyword>
<name>A0A6P7M376_BETSP</name>
<dbReference type="Gene3D" id="3.40.390.10">
    <property type="entry name" value="Collagenase (Catalytic Domain)"/>
    <property type="match status" value="1"/>
</dbReference>
<evidence type="ECO:0000256" key="2">
    <source>
        <dbReference type="RuleBase" id="RU361183"/>
    </source>
</evidence>
<comment type="caution">
    <text evidence="1">Lacks conserved residue(s) required for the propagation of feature annotation.</text>
</comment>
<feature type="binding site" evidence="1">
    <location>
        <position position="196"/>
    </location>
    <ligand>
        <name>Zn(2+)</name>
        <dbReference type="ChEBI" id="CHEBI:29105"/>
        <note>catalytic</note>
    </ligand>
</feature>
<feature type="domain" description="Peptidase M12A" evidence="3">
    <location>
        <begin position="89"/>
        <end position="287"/>
    </location>
</feature>
<dbReference type="AlphaFoldDB" id="A0A6P7M376"/>
<dbReference type="EC" id="3.4.24.-" evidence="2"/>
<proteinExistence type="predicted"/>
<dbReference type="GO" id="GO:0004222">
    <property type="term" value="F:metalloendopeptidase activity"/>
    <property type="evidence" value="ECO:0007669"/>
    <property type="project" value="UniProtKB-UniRule"/>
</dbReference>
<sequence length="287" mass="33397">MPVSFSIKRRLLTYFRFLTSACSKMTRVSFVVLLLSVTPMFLVCKPLQSENLLLLPDEMLDVSKIITKANRNISKFLTHGDIMPSRMRNADPCVKSGCKWLKTGAYVYVPIEISNNFTRAEVRVIMKALMGFERSTCIRFTWRTDEKDYIQFFSGEGCWSYVGRQREMQQISLQKDGCVYVNIVQHEVLHALGFHHEQTRSDRNNYVKIHWENIMSEDKPNFEKLKTYNLYTPYDYNSVMQYDNFAFSINGKPTITAKCNPDLILGSATEMSDNDIARVNRLYRCCK</sequence>
<dbReference type="GO" id="GO:0006508">
    <property type="term" value="P:proteolysis"/>
    <property type="evidence" value="ECO:0007669"/>
    <property type="project" value="UniProtKB-KW"/>
</dbReference>
<organism evidence="4 5">
    <name type="scientific">Betta splendens</name>
    <name type="common">Siamese fighting fish</name>
    <dbReference type="NCBI Taxonomy" id="158456"/>
    <lineage>
        <taxon>Eukaryota</taxon>
        <taxon>Metazoa</taxon>
        <taxon>Chordata</taxon>
        <taxon>Craniata</taxon>
        <taxon>Vertebrata</taxon>
        <taxon>Euteleostomi</taxon>
        <taxon>Actinopterygii</taxon>
        <taxon>Neopterygii</taxon>
        <taxon>Teleostei</taxon>
        <taxon>Neoteleostei</taxon>
        <taxon>Acanthomorphata</taxon>
        <taxon>Anabantaria</taxon>
        <taxon>Anabantiformes</taxon>
        <taxon>Anabantoidei</taxon>
        <taxon>Osphronemidae</taxon>
        <taxon>Betta</taxon>
    </lineage>
</organism>
<evidence type="ECO:0000256" key="1">
    <source>
        <dbReference type="PROSITE-ProRule" id="PRU01211"/>
    </source>
</evidence>
<keyword evidence="1 2" id="KW-0645">Protease</keyword>
<evidence type="ECO:0000259" key="3">
    <source>
        <dbReference type="PROSITE" id="PS51864"/>
    </source>
</evidence>
<keyword evidence="1 2" id="KW-0378">Hydrolase</keyword>
<evidence type="ECO:0000313" key="4">
    <source>
        <dbReference type="Proteomes" id="UP000515150"/>
    </source>
</evidence>
<dbReference type="GO" id="GO:0008270">
    <property type="term" value="F:zinc ion binding"/>
    <property type="evidence" value="ECO:0007669"/>
    <property type="project" value="UniProtKB-UniRule"/>
</dbReference>
<comment type="cofactor">
    <cofactor evidence="1 2">
        <name>Zn(2+)</name>
        <dbReference type="ChEBI" id="CHEBI:29105"/>
    </cofactor>
    <text evidence="1 2">Binds 1 zinc ion per subunit.</text>
</comment>
<dbReference type="SMART" id="SM00235">
    <property type="entry name" value="ZnMc"/>
    <property type="match status" value="1"/>
</dbReference>
<dbReference type="GeneID" id="114852382"/>
<dbReference type="PRINTS" id="PR00480">
    <property type="entry name" value="ASTACIN"/>
</dbReference>
<dbReference type="InterPro" id="IPR024079">
    <property type="entry name" value="MetalloPept_cat_dom_sf"/>
</dbReference>
<dbReference type="Proteomes" id="UP000515150">
    <property type="component" value="Chromosome 3"/>
</dbReference>
<keyword evidence="1 2" id="KW-0482">Metalloprotease</keyword>
<dbReference type="PANTHER" id="PTHR10127:SF899">
    <property type="entry name" value="ASTACIN-LIKE METALLOENDOPEPTIDASE-RELATED"/>
    <property type="match status" value="1"/>
</dbReference>
<keyword evidence="1 2" id="KW-0862">Zinc</keyword>
<dbReference type="SUPFAM" id="SSF55486">
    <property type="entry name" value="Metalloproteases ('zincins'), catalytic domain"/>
    <property type="match status" value="1"/>
</dbReference>
<dbReference type="InParanoid" id="A0A6P7M376"/>
<dbReference type="PANTHER" id="PTHR10127">
    <property type="entry name" value="DISCOIDIN, CUB, EGF, LAMININ , AND ZINC METALLOPROTEASE DOMAIN CONTAINING"/>
    <property type="match status" value="1"/>
</dbReference>
<feature type="binding site" evidence="1">
    <location>
        <position position="186"/>
    </location>
    <ligand>
        <name>Zn(2+)</name>
        <dbReference type="ChEBI" id="CHEBI:29105"/>
        <note>catalytic</note>
    </ligand>
</feature>